<evidence type="ECO:0000313" key="2">
    <source>
        <dbReference type="EMBL" id="GAK45118.1"/>
    </source>
</evidence>
<keyword evidence="3" id="KW-1185">Reference proteome</keyword>
<proteinExistence type="predicted"/>
<dbReference type="AlphaFoldDB" id="A0A081BAQ0"/>
<protein>
    <submittedName>
        <fullName evidence="2">Uncharacterized protein</fullName>
    </submittedName>
</protein>
<evidence type="ECO:0000313" key="3">
    <source>
        <dbReference type="Proteomes" id="UP000028702"/>
    </source>
</evidence>
<dbReference type="STRING" id="1333998.M2A_1617"/>
<accession>A0A081BAQ0</accession>
<comment type="caution">
    <text evidence="2">The sequence shown here is derived from an EMBL/GenBank/DDBJ whole genome shotgun (WGS) entry which is preliminary data.</text>
</comment>
<name>A0A081BAQ0_9HYPH</name>
<dbReference type="EMBL" id="BBIO01000007">
    <property type="protein sequence ID" value="GAK45118.1"/>
    <property type="molecule type" value="Genomic_DNA"/>
</dbReference>
<organism evidence="2 3">
    <name type="scientific">Tepidicaulis marinus</name>
    <dbReference type="NCBI Taxonomy" id="1333998"/>
    <lineage>
        <taxon>Bacteria</taxon>
        <taxon>Pseudomonadati</taxon>
        <taxon>Pseudomonadota</taxon>
        <taxon>Alphaproteobacteria</taxon>
        <taxon>Hyphomicrobiales</taxon>
        <taxon>Parvibaculaceae</taxon>
        <taxon>Tepidicaulis</taxon>
    </lineage>
</organism>
<evidence type="ECO:0000256" key="1">
    <source>
        <dbReference type="SAM" id="MobiDB-lite"/>
    </source>
</evidence>
<sequence length="62" mass="6510">MLIPPIADKEHIGNMSALQGKTYVVRKAAGISYANFPNTCGKAGPARQGALAGRADRRGADR</sequence>
<feature type="region of interest" description="Disordered" evidence="1">
    <location>
        <begin position="41"/>
        <end position="62"/>
    </location>
</feature>
<gene>
    <name evidence="2" type="ORF">M2A_1617</name>
</gene>
<dbReference type="Proteomes" id="UP000028702">
    <property type="component" value="Unassembled WGS sequence"/>
</dbReference>
<reference evidence="2 3" key="1">
    <citation type="submission" date="2014-07" db="EMBL/GenBank/DDBJ databases">
        <title>Tepidicaulis marinum gen. nov., sp. nov., a novel marine bacterium denitrifying nitrate to nitrous oxide strictly under microaerobic conditions.</title>
        <authorList>
            <person name="Takeuchi M."/>
            <person name="Yamagishi T."/>
            <person name="Kamagata Y."/>
            <person name="Oshima K."/>
            <person name="Hattori M."/>
            <person name="Katayama T."/>
            <person name="Hanada S."/>
            <person name="Tamaki H."/>
            <person name="Marumo K."/>
            <person name="Maeda H."/>
            <person name="Nedachi M."/>
            <person name="Iwasaki W."/>
            <person name="Suwa Y."/>
            <person name="Sakata S."/>
        </authorList>
    </citation>
    <scope>NUCLEOTIDE SEQUENCE [LARGE SCALE GENOMIC DNA]</scope>
    <source>
        <strain evidence="2 3">MA2</strain>
    </source>
</reference>